<dbReference type="RefSeq" id="WP_007745578.1">
    <property type="nucleotide sequence ID" value="NZ_CM001398.1"/>
</dbReference>
<evidence type="ECO:0000259" key="9">
    <source>
        <dbReference type="Pfam" id="PF13303"/>
    </source>
</evidence>
<feature type="transmembrane region" description="Helical" evidence="8">
    <location>
        <begin position="140"/>
        <end position="158"/>
    </location>
</feature>
<dbReference type="PATRIC" id="fig|1045004.4.peg.846"/>
<sequence length="392" mass="41219">MSGKESSPVAVFSGAKSDLRGFGVKILTGSAQGILIGVLPSAVMRYILQYSGLLQTHAGANFNAILNLFMVFIPFLIGMAIAFQFKMNALSTGVIGIAVAASSGSIRWIAVHSYLSPIAKAAKSAPLTGTFYQAQGAGDVINAMAVSAIAVLVTWLVARYLKGFGSVAIILGPILIGGGVGLIGTMIAPYVADITTWIGDIVRWAFDQQPFIMAPLVAALFAMIIVTPVSTVGIALAINLNQMGSGAAAMGVVATTVVLMINSWFVNKKGVTVAIFLGAMKGMMPSVFKKPITLIAFALSGAISGLTVALFNIQGTATTAGFGWIGMVSPIQSFVNNNAEKADTANYISNYINPFLALIVWFVVPVIVGFLVDFLFRKVLKLYRAADFQQEL</sequence>
<keyword evidence="5 8" id="KW-0812">Transmembrane</keyword>
<feature type="transmembrane region" description="Helical" evidence="8">
    <location>
        <begin position="60"/>
        <end position="83"/>
    </location>
</feature>
<dbReference type="OrthoDB" id="396983at2"/>
<gene>
    <name evidence="10" type="ORF">OKIT_0842</name>
</gene>
<dbReference type="STRING" id="336988.NT96_08145"/>
<feature type="transmembrane region" description="Helical" evidence="8">
    <location>
        <begin position="26"/>
        <end position="48"/>
    </location>
</feature>
<evidence type="ECO:0000256" key="6">
    <source>
        <dbReference type="ARBA" id="ARBA00022989"/>
    </source>
</evidence>
<evidence type="ECO:0000256" key="1">
    <source>
        <dbReference type="ARBA" id="ARBA00004651"/>
    </source>
</evidence>
<dbReference type="Pfam" id="PF13303">
    <property type="entry name" value="PTS_EIIC_2"/>
    <property type="match status" value="1"/>
</dbReference>
<feature type="transmembrane region" description="Helical" evidence="8">
    <location>
        <begin position="245"/>
        <end position="265"/>
    </location>
</feature>
<feature type="transmembrane region" description="Helical" evidence="8">
    <location>
        <begin position="295"/>
        <end position="313"/>
    </location>
</feature>
<dbReference type="EMBL" id="AFVZ01000001">
    <property type="protein sequence ID" value="EHN58949.1"/>
    <property type="molecule type" value="Genomic_DNA"/>
</dbReference>
<organism evidence="10 11">
    <name type="scientific">Oenococcus kitaharae DSM 17330</name>
    <dbReference type="NCBI Taxonomy" id="1045004"/>
    <lineage>
        <taxon>Bacteria</taxon>
        <taxon>Bacillati</taxon>
        <taxon>Bacillota</taxon>
        <taxon>Bacilli</taxon>
        <taxon>Lactobacillales</taxon>
        <taxon>Lactobacillaceae</taxon>
        <taxon>Oenococcus</taxon>
    </lineage>
</organism>
<evidence type="ECO:0000313" key="10">
    <source>
        <dbReference type="EMBL" id="EHN58949.1"/>
    </source>
</evidence>
<evidence type="ECO:0000256" key="5">
    <source>
        <dbReference type="ARBA" id="ARBA00022692"/>
    </source>
</evidence>
<evidence type="ECO:0000256" key="8">
    <source>
        <dbReference type="SAM" id="Phobius"/>
    </source>
</evidence>
<evidence type="ECO:0000256" key="2">
    <source>
        <dbReference type="ARBA" id="ARBA00022448"/>
    </source>
</evidence>
<keyword evidence="3" id="KW-1003">Cell membrane</keyword>
<reference evidence="10 11" key="1">
    <citation type="journal article" date="2012" name="PLoS ONE">
        <title>Functional divergence in the genus oenococcus as predicted by genome sequencing of the newly-described species, Oenococcus kitaharae.</title>
        <authorList>
            <person name="Borneman A.R."/>
            <person name="McCarthy J.M."/>
            <person name="Chambers P.J."/>
            <person name="Bartowsky E.J."/>
        </authorList>
    </citation>
    <scope>NUCLEOTIDE SEQUENCE [LARGE SCALE GENOMIC DNA]</scope>
    <source>
        <strain evidence="11">DSM17330</strain>
    </source>
</reference>
<protein>
    <submittedName>
        <fullName evidence="10">Membrane protein</fullName>
    </submittedName>
</protein>
<dbReference type="GO" id="GO:0005886">
    <property type="term" value="C:plasma membrane"/>
    <property type="evidence" value="ECO:0007669"/>
    <property type="project" value="UniProtKB-SubCell"/>
</dbReference>
<keyword evidence="4" id="KW-0762">Sugar transport</keyword>
<dbReference type="GO" id="GO:0008982">
    <property type="term" value="F:protein-N(PI)-phosphohistidine-sugar phosphotransferase activity"/>
    <property type="evidence" value="ECO:0007669"/>
    <property type="project" value="InterPro"/>
</dbReference>
<keyword evidence="11" id="KW-1185">Reference proteome</keyword>
<dbReference type="HOGENOM" id="CLU_050996_0_0_9"/>
<comment type="caution">
    <text evidence="10">The sequence shown here is derived from an EMBL/GenBank/DDBJ whole genome shotgun (WGS) entry which is preliminary data.</text>
</comment>
<keyword evidence="6 8" id="KW-1133">Transmembrane helix</keyword>
<comment type="subcellular location">
    <subcellularLocation>
        <location evidence="1">Cell membrane</location>
        <topology evidence="1">Multi-pass membrane protein</topology>
    </subcellularLocation>
</comment>
<feature type="transmembrane region" description="Helical" evidence="8">
    <location>
        <begin position="212"/>
        <end position="238"/>
    </location>
</feature>
<feature type="transmembrane region" description="Helical" evidence="8">
    <location>
        <begin position="90"/>
        <end position="110"/>
    </location>
</feature>
<dbReference type="GO" id="GO:0009401">
    <property type="term" value="P:phosphoenolpyruvate-dependent sugar phosphotransferase system"/>
    <property type="evidence" value="ECO:0007669"/>
    <property type="project" value="InterPro"/>
</dbReference>
<feature type="transmembrane region" description="Helical" evidence="8">
    <location>
        <begin position="170"/>
        <end position="192"/>
    </location>
</feature>
<dbReference type="InterPro" id="IPR003352">
    <property type="entry name" value="PTS_EIIC"/>
</dbReference>
<dbReference type="eggNOG" id="COG3641">
    <property type="taxonomic scope" value="Bacteria"/>
</dbReference>
<evidence type="ECO:0000256" key="3">
    <source>
        <dbReference type="ARBA" id="ARBA00022475"/>
    </source>
</evidence>
<dbReference type="Proteomes" id="UP000004959">
    <property type="component" value="Chromosome"/>
</dbReference>
<name>G9WID7_9LACO</name>
<dbReference type="AlphaFoldDB" id="G9WID7"/>
<evidence type="ECO:0000313" key="11">
    <source>
        <dbReference type="Proteomes" id="UP000004959"/>
    </source>
</evidence>
<feature type="domain" description="Phosphotransferase system EIIC" evidence="9">
    <location>
        <begin position="25"/>
        <end position="389"/>
    </location>
</feature>
<evidence type="ECO:0000256" key="7">
    <source>
        <dbReference type="ARBA" id="ARBA00023136"/>
    </source>
</evidence>
<keyword evidence="2" id="KW-0813">Transport</keyword>
<keyword evidence="7 8" id="KW-0472">Membrane</keyword>
<feature type="transmembrane region" description="Helical" evidence="8">
    <location>
        <begin position="355"/>
        <end position="376"/>
    </location>
</feature>
<accession>G9WID7</accession>
<proteinExistence type="predicted"/>
<evidence type="ECO:0000256" key="4">
    <source>
        <dbReference type="ARBA" id="ARBA00022597"/>
    </source>
</evidence>